<protein>
    <submittedName>
        <fullName evidence="1">Uncharacterized protein</fullName>
    </submittedName>
</protein>
<name>A0ABX5HR36_9GAMM</name>
<proteinExistence type="predicted"/>
<dbReference type="RefSeq" id="WP_107884543.1">
    <property type="nucleotide sequence ID" value="NZ_PYSG01000003.1"/>
</dbReference>
<comment type="caution">
    <text evidence="1">The sequence shown here is derived from an EMBL/GenBank/DDBJ whole genome shotgun (WGS) entry which is preliminary data.</text>
</comment>
<evidence type="ECO:0000313" key="2">
    <source>
        <dbReference type="Proteomes" id="UP000240506"/>
    </source>
</evidence>
<dbReference type="EMBL" id="PYSG01000003">
    <property type="protein sequence ID" value="PTA48649.1"/>
    <property type="molecule type" value="Genomic_DNA"/>
</dbReference>
<organism evidence="1 2">
    <name type="scientific">Shewanella morhuae</name>
    <dbReference type="NCBI Taxonomy" id="365591"/>
    <lineage>
        <taxon>Bacteria</taxon>
        <taxon>Pseudomonadati</taxon>
        <taxon>Pseudomonadota</taxon>
        <taxon>Gammaproteobacteria</taxon>
        <taxon>Alteromonadales</taxon>
        <taxon>Shewanellaceae</taxon>
        <taxon>Shewanella</taxon>
    </lineage>
</organism>
<keyword evidence="2" id="KW-1185">Reference proteome</keyword>
<accession>A0ABX5HR36</accession>
<dbReference type="Proteomes" id="UP000240506">
    <property type="component" value="Unassembled WGS sequence"/>
</dbReference>
<reference evidence="1 2" key="2">
    <citation type="submission" date="2018-04" db="EMBL/GenBank/DDBJ databases">
        <title>Genomic sequence of a freshwater isolate of Shewanella morhuae.</title>
        <authorList>
            <person name="Castillo D.E."/>
            <person name="Gram L."/>
        </authorList>
    </citation>
    <scope>NUCLEOTIDE SEQUENCE [LARGE SCALE GENOMIC DNA]</scope>
    <source>
        <strain evidence="1 2">CW7</strain>
    </source>
</reference>
<reference evidence="1 2" key="1">
    <citation type="submission" date="2018-03" db="EMBL/GenBank/DDBJ databases">
        <authorList>
            <person name="Dailey F.E."/>
        </authorList>
    </citation>
    <scope>NUCLEOTIDE SEQUENCE [LARGE SCALE GENOMIC DNA]</scope>
    <source>
        <strain evidence="1 2">CW7</strain>
    </source>
</reference>
<evidence type="ECO:0000313" key="1">
    <source>
        <dbReference type="EMBL" id="PTA48649.1"/>
    </source>
</evidence>
<gene>
    <name evidence="1" type="ORF">C9I43_16340</name>
</gene>
<sequence length="244" mass="27940">MDEIELSNALEDLCEVLESFFGKGVRDVSGLKQAICRLKIRTGNPKQKEYPLSVNIARLSFDIPTTHKHTLPIGVVDSILTLSIKMGFREPIASFYCINEMNIDFELSANDKEGRPIKSAWHLDYHDVKGDEHFSHPQFHFQFGGKKLRESLRVDCEHFNTGELLLMESPRLMHPPMDPILAIDFIFSNFLGEASWKALRQKRSFIKIHKISKDAFWRPYFEGISNYLSNPTSSKQALGLQPSL</sequence>